<dbReference type="CDD" id="cd13399">
    <property type="entry name" value="Slt35-like"/>
    <property type="match status" value="1"/>
</dbReference>
<dbReference type="AlphaFoldDB" id="A0A3E0VCY8"/>
<dbReference type="PANTHER" id="PTHR30163">
    <property type="entry name" value="MEMBRANE-BOUND LYTIC MUREIN TRANSGLYCOSYLASE B"/>
    <property type="match status" value="1"/>
</dbReference>
<dbReference type="Pfam" id="PF13406">
    <property type="entry name" value="SLT_2"/>
    <property type="match status" value="1"/>
</dbReference>
<dbReference type="Proteomes" id="UP000256709">
    <property type="component" value="Unassembled WGS sequence"/>
</dbReference>
<comment type="caution">
    <text evidence="2">The sequence shown here is derived from an EMBL/GenBank/DDBJ whole genome shotgun (WGS) entry which is preliminary data.</text>
</comment>
<feature type="domain" description="Transglycosylase SLT" evidence="1">
    <location>
        <begin position="176"/>
        <end position="231"/>
    </location>
</feature>
<sequence length="268" mass="26225">MLVLAGCLVVGAVAEPPRGVPAGAAAFAADVSTGGAAAAAASGAANVAANAAATAGTTHSAALQPEVPGGGAAPTSVPGAGDAALVDATWASTVAGRTGIPVRALIGYAGAALRLQAEQPACHLGWNTLAALGAIESGHGTHAGSTIGEDGRTRPAIYGPDLDGQAYAHIPDSDGGALDGSATGDRAMGPLQFIPTTWQSWGADGNGDGVADPQQLDDAALAAGRYLCSYGDLTTVSGWRASVFAYNHLDSYVDQVAKTANDYSTEAG</sequence>
<reference evidence="2 3" key="1">
    <citation type="submission" date="2017-04" db="EMBL/GenBank/DDBJ databases">
        <title>Comparative genome analysis of Subtercola boreus.</title>
        <authorList>
            <person name="Cho Y.-J."/>
            <person name="Cho A."/>
            <person name="Kim O.-S."/>
            <person name="Lee J.-I."/>
        </authorList>
    </citation>
    <scope>NUCLEOTIDE SEQUENCE [LARGE SCALE GENOMIC DNA]</scope>
    <source>
        <strain evidence="2 3">P27444</strain>
    </source>
</reference>
<dbReference type="SUPFAM" id="SSF53955">
    <property type="entry name" value="Lysozyme-like"/>
    <property type="match status" value="1"/>
</dbReference>
<gene>
    <name evidence="2" type="ORF">B7R21_15445</name>
</gene>
<evidence type="ECO:0000313" key="3">
    <source>
        <dbReference type="Proteomes" id="UP000256709"/>
    </source>
</evidence>
<dbReference type="Gene3D" id="1.10.530.10">
    <property type="match status" value="1"/>
</dbReference>
<dbReference type="InterPro" id="IPR043426">
    <property type="entry name" value="MltB-like"/>
</dbReference>
<organism evidence="2 3">
    <name type="scientific">Subtercola boreus</name>
    <dbReference type="NCBI Taxonomy" id="120213"/>
    <lineage>
        <taxon>Bacteria</taxon>
        <taxon>Bacillati</taxon>
        <taxon>Actinomycetota</taxon>
        <taxon>Actinomycetes</taxon>
        <taxon>Micrococcales</taxon>
        <taxon>Microbacteriaceae</taxon>
        <taxon>Subtercola</taxon>
    </lineage>
</organism>
<dbReference type="GO" id="GO:0009253">
    <property type="term" value="P:peptidoglycan catabolic process"/>
    <property type="evidence" value="ECO:0007669"/>
    <property type="project" value="TreeGrafter"/>
</dbReference>
<dbReference type="InterPro" id="IPR023346">
    <property type="entry name" value="Lysozyme-like_dom_sf"/>
</dbReference>
<dbReference type="GO" id="GO:0008933">
    <property type="term" value="F:peptidoglycan lytic transglycosylase activity"/>
    <property type="evidence" value="ECO:0007669"/>
    <property type="project" value="TreeGrafter"/>
</dbReference>
<name>A0A3E0VCY8_9MICO</name>
<proteinExistence type="predicted"/>
<dbReference type="EMBL" id="NBXA01000026">
    <property type="protein sequence ID" value="RFA07752.1"/>
    <property type="molecule type" value="Genomic_DNA"/>
</dbReference>
<accession>A0A3E0VCY8</accession>
<evidence type="ECO:0000259" key="1">
    <source>
        <dbReference type="Pfam" id="PF13406"/>
    </source>
</evidence>
<dbReference type="OrthoDB" id="9796191at2"/>
<evidence type="ECO:0000313" key="2">
    <source>
        <dbReference type="EMBL" id="RFA07752.1"/>
    </source>
</evidence>
<dbReference type="InterPro" id="IPR031304">
    <property type="entry name" value="SLT_2"/>
</dbReference>
<protein>
    <recommendedName>
        <fullName evidence="1">Transglycosylase SLT domain-containing protein</fullName>
    </recommendedName>
</protein>
<dbReference type="PANTHER" id="PTHR30163:SF8">
    <property type="entry name" value="LYTIC MUREIN TRANSGLYCOSYLASE"/>
    <property type="match status" value="1"/>
</dbReference>